<protein>
    <submittedName>
        <fullName evidence="4">Thioredoxin reductase</fullName>
        <ecNumber evidence="4">1.8.1.9</ecNumber>
    </submittedName>
</protein>
<dbReference type="InterPro" id="IPR036188">
    <property type="entry name" value="FAD/NAD-bd_sf"/>
</dbReference>
<accession>A0A249XXL2</accession>
<evidence type="ECO:0000259" key="3">
    <source>
        <dbReference type="Pfam" id="PF07992"/>
    </source>
</evidence>
<dbReference type="EC" id="1.8.1.9" evidence="4"/>
<dbReference type="Proteomes" id="UP000260005">
    <property type="component" value="Segment"/>
</dbReference>
<keyword evidence="1" id="KW-0285">Flavoprotein</keyword>
<proteinExistence type="predicted"/>
<dbReference type="SUPFAM" id="SSF51905">
    <property type="entry name" value="FAD/NAD(P)-binding domain"/>
    <property type="match status" value="1"/>
</dbReference>
<evidence type="ECO:0000256" key="2">
    <source>
        <dbReference type="ARBA" id="ARBA00023002"/>
    </source>
</evidence>
<dbReference type="InterPro" id="IPR023753">
    <property type="entry name" value="FAD/NAD-binding_dom"/>
</dbReference>
<dbReference type="Gene3D" id="3.50.50.60">
    <property type="entry name" value="FAD/NAD(P)-binding domain"/>
    <property type="match status" value="2"/>
</dbReference>
<sequence length="307" mass="33560">MYETIVIGGGPGAMSAVLYLSRLGLKTAWIYGYGFGGQIQNTEVVDNYLGKGKIYAPILVKDMYSHVEDLEHITQIFGMVENVNKIDDSTFIVTTDMGEKISGNTVLVATGASPRKLGVKGEEDFAGFGVSYCAICDAPLFKDKEVAIVGGGQTALEDAQILSRHAKNVYLIHRRQEFRATNAEVKQAKNTPNIHFLLDTQVTSIMGKDDVDFIVINEKGIGHRTLSVDGIFIAIGQVPQTDFLTENFDYILRDGYVETMRNNKVEDLGIFAIGDVVYGNNKQIAIAVGEGANAAIEINKYLSDPNF</sequence>
<dbReference type="PRINTS" id="PR00469">
    <property type="entry name" value="PNDRDTASEII"/>
</dbReference>
<dbReference type="PANTHER" id="PTHR48105">
    <property type="entry name" value="THIOREDOXIN REDUCTASE 1-RELATED-RELATED"/>
    <property type="match status" value="1"/>
</dbReference>
<dbReference type="EMBL" id="MF001358">
    <property type="protein sequence ID" value="ASZ76714.1"/>
    <property type="molecule type" value="Genomic_DNA"/>
</dbReference>
<organism evidence="4 5">
    <name type="scientific">Enterococcus phage EF1</name>
    <dbReference type="NCBI Taxonomy" id="2025813"/>
    <lineage>
        <taxon>Viruses</taxon>
        <taxon>Duplodnaviria</taxon>
        <taxon>Heunggongvirae</taxon>
        <taxon>Uroviricota</taxon>
        <taxon>Caudoviricetes</taxon>
    </lineage>
</organism>
<feature type="domain" description="FAD/NAD(P)-binding" evidence="3">
    <location>
        <begin position="3"/>
        <end position="291"/>
    </location>
</feature>
<reference evidence="4 5" key="1">
    <citation type="submission" date="2017-04" db="EMBL/GenBank/DDBJ databases">
        <title>Complete Genome Sequence of Lytic Bacteriophage EF1 Infecting Enterococcus faecalis Isolates.</title>
        <authorList>
            <person name="Kim D."/>
            <person name="Kim Y.J."/>
            <person name="Han B.K."/>
            <person name="Kim H."/>
        </authorList>
    </citation>
    <scope>NUCLEOTIDE SEQUENCE [LARGE SCALE GENOMIC DNA]</scope>
</reference>
<keyword evidence="2 4" id="KW-0560">Oxidoreductase</keyword>
<dbReference type="PRINTS" id="PR00368">
    <property type="entry name" value="FADPNR"/>
</dbReference>
<dbReference type="GO" id="GO:0004791">
    <property type="term" value="F:thioredoxin-disulfide reductase (NADPH) activity"/>
    <property type="evidence" value="ECO:0007669"/>
    <property type="project" value="UniProtKB-EC"/>
</dbReference>
<keyword evidence="5" id="KW-1185">Reference proteome</keyword>
<evidence type="ECO:0000313" key="5">
    <source>
        <dbReference type="Proteomes" id="UP000260005"/>
    </source>
</evidence>
<dbReference type="InterPro" id="IPR050097">
    <property type="entry name" value="Ferredoxin-NADP_redctase_2"/>
</dbReference>
<evidence type="ECO:0000256" key="1">
    <source>
        <dbReference type="ARBA" id="ARBA00022630"/>
    </source>
</evidence>
<evidence type="ECO:0000313" key="4">
    <source>
        <dbReference type="EMBL" id="ASZ76714.1"/>
    </source>
</evidence>
<dbReference type="Pfam" id="PF07992">
    <property type="entry name" value="Pyr_redox_2"/>
    <property type="match status" value="1"/>
</dbReference>
<name>A0A249XXL2_9CAUD</name>